<dbReference type="SFLD" id="SFLDG01129">
    <property type="entry name" value="C1.5:_HAD__Beta-PGM__Phosphata"/>
    <property type="match status" value="1"/>
</dbReference>
<name>A0ABD5Q0N6_9EURY</name>
<dbReference type="NCBIfam" id="TIGR01428">
    <property type="entry name" value="HAD_type_II"/>
    <property type="match status" value="1"/>
</dbReference>
<dbReference type="GeneID" id="73045327"/>
<dbReference type="InterPro" id="IPR051540">
    <property type="entry name" value="S-2-haloacid_dehalogenase"/>
</dbReference>
<evidence type="ECO:0000256" key="2">
    <source>
        <dbReference type="ARBA" id="ARBA00022801"/>
    </source>
</evidence>
<dbReference type="Gene3D" id="3.40.50.1000">
    <property type="entry name" value="HAD superfamily/HAD-like"/>
    <property type="match status" value="1"/>
</dbReference>
<keyword evidence="4" id="KW-1185">Reference proteome</keyword>
<dbReference type="Pfam" id="PF00702">
    <property type="entry name" value="Hydrolase"/>
    <property type="match status" value="1"/>
</dbReference>
<accession>A0ABD5Q0N6</accession>
<dbReference type="RefSeq" id="WP_254266921.1">
    <property type="nucleotide sequence ID" value="NZ_CP100400.1"/>
</dbReference>
<gene>
    <name evidence="3" type="ORF">ACFO9K_06935</name>
</gene>
<dbReference type="InterPro" id="IPR023198">
    <property type="entry name" value="PGP-like_dom2"/>
</dbReference>
<sequence length="232" mass="25882">MDSEAVTTVTVDSYTTLVDVGSQIAALEEHVDGMDDAEAVSQRWRSQYISYSMVANDIDEYRPFWELVGQGLRYALEANGYDVSADVRDRIRSTVYEDELTVFDDVTDGIDRITDSGYEVYVLSNGNPEMLDHLVETADLAGTVTDTISADEVEVYKPDSAIYRHAADRVGTPIDRILHVSGGSMRDVWGAKHAGMRTAWLSRPEEDSPHEELGRDPDLVVEDFHDLADRLS</sequence>
<dbReference type="PRINTS" id="PR00413">
    <property type="entry name" value="HADHALOGNASE"/>
</dbReference>
<dbReference type="Proteomes" id="UP001595945">
    <property type="component" value="Unassembled WGS sequence"/>
</dbReference>
<evidence type="ECO:0000313" key="3">
    <source>
        <dbReference type="EMBL" id="MFC4823992.1"/>
    </source>
</evidence>
<dbReference type="InterPro" id="IPR036412">
    <property type="entry name" value="HAD-like_sf"/>
</dbReference>
<organism evidence="3 4">
    <name type="scientific">Halorussus aquaticus</name>
    <dbReference type="NCBI Taxonomy" id="2953748"/>
    <lineage>
        <taxon>Archaea</taxon>
        <taxon>Methanobacteriati</taxon>
        <taxon>Methanobacteriota</taxon>
        <taxon>Stenosarchaea group</taxon>
        <taxon>Halobacteria</taxon>
        <taxon>Halobacteriales</taxon>
        <taxon>Haladaptataceae</taxon>
        <taxon>Halorussus</taxon>
    </lineage>
</organism>
<evidence type="ECO:0000256" key="1">
    <source>
        <dbReference type="ARBA" id="ARBA00008106"/>
    </source>
</evidence>
<protein>
    <submittedName>
        <fullName evidence="3">Haloacid dehalogenase type II</fullName>
    </submittedName>
</protein>
<dbReference type="NCBIfam" id="TIGR01493">
    <property type="entry name" value="HAD-SF-IA-v2"/>
    <property type="match status" value="1"/>
</dbReference>
<dbReference type="InterPro" id="IPR023214">
    <property type="entry name" value="HAD_sf"/>
</dbReference>
<comment type="caution">
    <text evidence="3">The sequence shown here is derived from an EMBL/GenBank/DDBJ whole genome shotgun (WGS) entry which is preliminary data.</text>
</comment>
<dbReference type="EMBL" id="JBHSHT010000001">
    <property type="protein sequence ID" value="MFC4823992.1"/>
    <property type="molecule type" value="Genomic_DNA"/>
</dbReference>
<dbReference type="GO" id="GO:0016787">
    <property type="term" value="F:hydrolase activity"/>
    <property type="evidence" value="ECO:0007669"/>
    <property type="project" value="UniProtKB-KW"/>
</dbReference>
<dbReference type="PANTHER" id="PTHR43316:SF3">
    <property type="entry name" value="HALOACID DEHALOGENASE, TYPE II (AFU_ORTHOLOGUE AFUA_2G07750)-RELATED"/>
    <property type="match status" value="1"/>
</dbReference>
<evidence type="ECO:0000313" key="4">
    <source>
        <dbReference type="Proteomes" id="UP001595945"/>
    </source>
</evidence>
<dbReference type="AlphaFoldDB" id="A0ABD5Q0N6"/>
<reference evidence="3 4" key="1">
    <citation type="journal article" date="2019" name="Int. J. Syst. Evol. Microbiol.">
        <title>The Global Catalogue of Microorganisms (GCM) 10K type strain sequencing project: providing services to taxonomists for standard genome sequencing and annotation.</title>
        <authorList>
            <consortium name="The Broad Institute Genomics Platform"/>
            <consortium name="The Broad Institute Genome Sequencing Center for Infectious Disease"/>
            <person name="Wu L."/>
            <person name="Ma J."/>
        </authorList>
    </citation>
    <scope>NUCLEOTIDE SEQUENCE [LARGE SCALE GENOMIC DNA]</scope>
    <source>
        <strain evidence="3 4">XZYJ18</strain>
    </source>
</reference>
<dbReference type="Gene3D" id="1.10.150.240">
    <property type="entry name" value="Putative phosphatase, domain 2"/>
    <property type="match status" value="1"/>
</dbReference>
<dbReference type="SUPFAM" id="SSF56784">
    <property type="entry name" value="HAD-like"/>
    <property type="match status" value="1"/>
</dbReference>
<dbReference type="PANTHER" id="PTHR43316">
    <property type="entry name" value="HYDROLASE, HALOACID DELAHOGENASE-RELATED"/>
    <property type="match status" value="1"/>
</dbReference>
<proteinExistence type="inferred from homology"/>
<keyword evidence="2" id="KW-0378">Hydrolase</keyword>
<comment type="similarity">
    <text evidence="1">Belongs to the HAD-like hydrolase superfamily. S-2-haloalkanoic acid dehalogenase family.</text>
</comment>
<dbReference type="SFLD" id="SFLDS00003">
    <property type="entry name" value="Haloacid_Dehalogenase"/>
    <property type="match status" value="1"/>
</dbReference>
<dbReference type="InterPro" id="IPR006439">
    <property type="entry name" value="HAD-SF_hydro_IA"/>
</dbReference>
<dbReference type="InterPro" id="IPR006328">
    <property type="entry name" value="2-HAD"/>
</dbReference>